<dbReference type="Proteomes" id="UP000006039">
    <property type="component" value="Unassembled WGS sequence"/>
</dbReference>
<sequence>MVRVKLRAWSKFFVKTSTRAVRFYLKSLYCFLTRVRRFLPISLNPVAINKVTCRGLIGLERTRGFLKAKTSLLFKAISGLKDLAISLVIVASGCGVAGCKGLSGSVVTATDAKIGF</sequence>
<gene>
    <name evidence="2" type="primary">20342574</name>
    <name evidence="1" type="ORF">GGTG_02116</name>
</gene>
<reference evidence="1" key="2">
    <citation type="submission" date="2010-07" db="EMBL/GenBank/DDBJ databases">
        <authorList>
            <consortium name="The Broad Institute Genome Sequencing Platform"/>
            <consortium name="Broad Institute Genome Sequencing Center for Infectious Disease"/>
            <person name="Ma L.-J."/>
            <person name="Dead R."/>
            <person name="Young S."/>
            <person name="Zeng Q."/>
            <person name="Koehrsen M."/>
            <person name="Alvarado L."/>
            <person name="Berlin A."/>
            <person name="Chapman S.B."/>
            <person name="Chen Z."/>
            <person name="Freedman E."/>
            <person name="Gellesch M."/>
            <person name="Goldberg J."/>
            <person name="Griggs A."/>
            <person name="Gujja S."/>
            <person name="Heilman E.R."/>
            <person name="Heiman D."/>
            <person name="Hepburn T."/>
            <person name="Howarth C."/>
            <person name="Jen D."/>
            <person name="Larson L."/>
            <person name="Mehta T."/>
            <person name="Neiman D."/>
            <person name="Pearson M."/>
            <person name="Roberts A."/>
            <person name="Saif S."/>
            <person name="Shea T."/>
            <person name="Shenoy N."/>
            <person name="Sisk P."/>
            <person name="Stolte C."/>
            <person name="Sykes S."/>
            <person name="Walk T."/>
            <person name="White J."/>
            <person name="Yandava C."/>
            <person name="Haas B."/>
            <person name="Nusbaum C."/>
            <person name="Birren B."/>
        </authorList>
    </citation>
    <scope>NUCLEOTIDE SEQUENCE</scope>
    <source>
        <strain evidence="1">R3-111a-1</strain>
    </source>
</reference>
<reference evidence="2" key="5">
    <citation type="submission" date="2018-04" db="UniProtKB">
        <authorList>
            <consortium name="EnsemblFungi"/>
        </authorList>
    </citation>
    <scope>IDENTIFICATION</scope>
    <source>
        <strain evidence="2">R3-111a-1</strain>
    </source>
</reference>
<dbReference type="VEuPathDB" id="FungiDB:GGTG_02116"/>
<evidence type="ECO:0000313" key="3">
    <source>
        <dbReference type="Proteomes" id="UP000006039"/>
    </source>
</evidence>
<dbReference type="HOGENOM" id="CLU_2097013_0_0_1"/>
<reference evidence="1" key="3">
    <citation type="submission" date="2010-09" db="EMBL/GenBank/DDBJ databases">
        <title>Annotation of Gaeumannomyces graminis var. tritici R3-111a-1.</title>
        <authorList>
            <consortium name="The Broad Institute Genome Sequencing Platform"/>
            <person name="Ma L.-J."/>
            <person name="Dead R."/>
            <person name="Young S.K."/>
            <person name="Zeng Q."/>
            <person name="Gargeya S."/>
            <person name="Fitzgerald M."/>
            <person name="Haas B."/>
            <person name="Abouelleil A."/>
            <person name="Alvarado L."/>
            <person name="Arachchi H.M."/>
            <person name="Berlin A."/>
            <person name="Brown A."/>
            <person name="Chapman S.B."/>
            <person name="Chen Z."/>
            <person name="Dunbar C."/>
            <person name="Freedman E."/>
            <person name="Gearin G."/>
            <person name="Gellesch M."/>
            <person name="Goldberg J."/>
            <person name="Griggs A."/>
            <person name="Gujja S."/>
            <person name="Heiman D."/>
            <person name="Howarth C."/>
            <person name="Larson L."/>
            <person name="Lui A."/>
            <person name="MacDonald P.J.P."/>
            <person name="Mehta T."/>
            <person name="Montmayeur A."/>
            <person name="Murphy C."/>
            <person name="Neiman D."/>
            <person name="Pearson M."/>
            <person name="Priest M."/>
            <person name="Roberts A."/>
            <person name="Saif S."/>
            <person name="Shea T."/>
            <person name="Shenoy N."/>
            <person name="Sisk P."/>
            <person name="Stolte C."/>
            <person name="Sykes S."/>
            <person name="Yandava C."/>
            <person name="Wortman J."/>
            <person name="Nusbaum C."/>
            <person name="Birren B."/>
        </authorList>
    </citation>
    <scope>NUCLEOTIDE SEQUENCE</scope>
    <source>
        <strain evidence="1">R3-111a-1</strain>
    </source>
</reference>
<evidence type="ECO:0000313" key="1">
    <source>
        <dbReference type="EMBL" id="EJT82142.1"/>
    </source>
</evidence>
<dbReference type="RefSeq" id="XP_009218151.1">
    <property type="nucleotide sequence ID" value="XM_009219887.1"/>
</dbReference>
<dbReference type="GeneID" id="20342574"/>
<evidence type="ECO:0000313" key="2">
    <source>
        <dbReference type="EnsemblFungi" id="EJT82142"/>
    </source>
</evidence>
<dbReference type="EnsemblFungi" id="EJT82142">
    <property type="protein sequence ID" value="EJT82142"/>
    <property type="gene ID" value="GGTG_02116"/>
</dbReference>
<organism evidence="1">
    <name type="scientific">Gaeumannomyces tritici (strain R3-111a-1)</name>
    <name type="common">Wheat and barley take-all root rot fungus</name>
    <name type="synonym">Gaeumannomyces graminis var. tritici</name>
    <dbReference type="NCBI Taxonomy" id="644352"/>
    <lineage>
        <taxon>Eukaryota</taxon>
        <taxon>Fungi</taxon>
        <taxon>Dikarya</taxon>
        <taxon>Ascomycota</taxon>
        <taxon>Pezizomycotina</taxon>
        <taxon>Sordariomycetes</taxon>
        <taxon>Sordariomycetidae</taxon>
        <taxon>Magnaporthales</taxon>
        <taxon>Magnaporthaceae</taxon>
        <taxon>Gaeumannomyces</taxon>
    </lineage>
</organism>
<dbReference type="AlphaFoldDB" id="J3NLG7"/>
<name>J3NLG7_GAET3</name>
<reference evidence="2" key="4">
    <citation type="journal article" date="2015" name="G3 (Bethesda)">
        <title>Genome sequences of three phytopathogenic species of the Magnaporthaceae family of fungi.</title>
        <authorList>
            <person name="Okagaki L.H."/>
            <person name="Nunes C.C."/>
            <person name="Sailsbery J."/>
            <person name="Clay B."/>
            <person name="Brown D."/>
            <person name="John T."/>
            <person name="Oh Y."/>
            <person name="Young N."/>
            <person name="Fitzgerald M."/>
            <person name="Haas B.J."/>
            <person name="Zeng Q."/>
            <person name="Young S."/>
            <person name="Adiconis X."/>
            <person name="Fan L."/>
            <person name="Levin J.Z."/>
            <person name="Mitchell T.K."/>
            <person name="Okubara P.A."/>
            <person name="Farman M.L."/>
            <person name="Kohn L.M."/>
            <person name="Birren B."/>
            <person name="Ma L.-J."/>
            <person name="Dean R.A."/>
        </authorList>
    </citation>
    <scope>NUCLEOTIDE SEQUENCE</scope>
    <source>
        <strain evidence="2">R3-111a-1</strain>
    </source>
</reference>
<reference evidence="3" key="1">
    <citation type="submission" date="2010-07" db="EMBL/GenBank/DDBJ databases">
        <title>The genome sequence of Gaeumannomyces graminis var. tritici strain R3-111a-1.</title>
        <authorList>
            <consortium name="The Broad Institute Genome Sequencing Platform"/>
            <person name="Ma L.-J."/>
            <person name="Dead R."/>
            <person name="Young S."/>
            <person name="Zeng Q."/>
            <person name="Koehrsen M."/>
            <person name="Alvarado L."/>
            <person name="Berlin A."/>
            <person name="Chapman S.B."/>
            <person name="Chen Z."/>
            <person name="Freedman E."/>
            <person name="Gellesch M."/>
            <person name="Goldberg J."/>
            <person name="Griggs A."/>
            <person name="Gujja S."/>
            <person name="Heilman E.R."/>
            <person name="Heiman D."/>
            <person name="Hepburn T."/>
            <person name="Howarth C."/>
            <person name="Jen D."/>
            <person name="Larson L."/>
            <person name="Mehta T."/>
            <person name="Neiman D."/>
            <person name="Pearson M."/>
            <person name="Roberts A."/>
            <person name="Saif S."/>
            <person name="Shea T."/>
            <person name="Shenoy N."/>
            <person name="Sisk P."/>
            <person name="Stolte C."/>
            <person name="Sykes S."/>
            <person name="Walk T."/>
            <person name="White J."/>
            <person name="Yandava C."/>
            <person name="Haas B."/>
            <person name="Nusbaum C."/>
            <person name="Birren B."/>
        </authorList>
    </citation>
    <scope>NUCLEOTIDE SEQUENCE [LARGE SCALE GENOMIC DNA]</scope>
    <source>
        <strain evidence="3">R3-111a-1</strain>
    </source>
</reference>
<dbReference type="EMBL" id="GL385395">
    <property type="protein sequence ID" value="EJT82142.1"/>
    <property type="molecule type" value="Genomic_DNA"/>
</dbReference>
<protein>
    <submittedName>
        <fullName evidence="1 2">Uncharacterized protein</fullName>
    </submittedName>
</protein>
<proteinExistence type="predicted"/>
<keyword evidence="3" id="KW-1185">Reference proteome</keyword>
<accession>J3NLG7</accession>